<keyword evidence="3 5" id="KW-1133">Transmembrane helix</keyword>
<gene>
    <name evidence="7" type="ORF">XhyaCFBP1156_16915</name>
</gene>
<evidence type="ECO:0000256" key="2">
    <source>
        <dbReference type="ARBA" id="ARBA00022692"/>
    </source>
</evidence>
<evidence type="ECO:0000256" key="3">
    <source>
        <dbReference type="ARBA" id="ARBA00022989"/>
    </source>
</evidence>
<evidence type="ECO:0000313" key="8">
    <source>
        <dbReference type="Proteomes" id="UP000238261"/>
    </source>
</evidence>
<evidence type="ECO:0000259" key="6">
    <source>
        <dbReference type="PROSITE" id="PS52015"/>
    </source>
</evidence>
<dbReference type="SUPFAM" id="SSF74653">
    <property type="entry name" value="TolA/TonB C-terminal domain"/>
    <property type="match status" value="1"/>
</dbReference>
<sequence length="415" mass="45918">MQGQGRAAWRAFTRRQRTATLHVSVMARRPGSPRPAFADVGVQGPCLPARQRSKRIMKRFHRTTGLAWRVMLLACWVWTVPASAQLLDGSDVRQEDELMLTCRGLLEAFPKSGDSKQDKSIDESREMFVFLTDSPDFRKRNPSEKERNQYIGQGRKVWQSADRKQFDQQVDNCAALIDSINEIMPVMALNAAITPPLAGEAQAQSQAAGAAITDDEIFEIWMGGIFKKSMEYASEMSRSADDDMRSAFKGNEEKYASCMKGRVAKTPIPLRNKLISYLRNTFMAGKSESLFPDIYNDYWLGSQSQCTGYLANEMLARENVASDASAPRLLSRPSDISIYYPKSALKSGVEGRTVARCALDAAGRARKCAIASSSGSAALDAATLKVIDDMLWEPATAAGGNTERLVAVPMTWKQQ</sequence>
<dbReference type="InterPro" id="IPR037682">
    <property type="entry name" value="TonB_C"/>
</dbReference>
<keyword evidence="8" id="KW-1185">Reference proteome</keyword>
<dbReference type="GO" id="GO:0055085">
    <property type="term" value="P:transmembrane transport"/>
    <property type="evidence" value="ECO:0007669"/>
    <property type="project" value="InterPro"/>
</dbReference>
<evidence type="ECO:0000256" key="1">
    <source>
        <dbReference type="ARBA" id="ARBA00004167"/>
    </source>
</evidence>
<proteinExistence type="predicted"/>
<reference evidence="8" key="1">
    <citation type="submission" date="2016-08" db="EMBL/GenBank/DDBJ databases">
        <authorList>
            <person name="Merda D."/>
            <person name="Briand M."/>
            <person name="Taghouti G."/>
            <person name="Carrere S."/>
            <person name="Gouzy J."/>
            <person name="Portier P."/>
            <person name="Jacques M.-A."/>
            <person name="Fischer-Le Saux M."/>
        </authorList>
    </citation>
    <scope>NUCLEOTIDE SEQUENCE [LARGE SCALE GENOMIC DNA]</scope>
    <source>
        <strain evidence="8">CFBP1156</strain>
    </source>
</reference>
<dbReference type="Proteomes" id="UP000238261">
    <property type="component" value="Unassembled WGS sequence"/>
</dbReference>
<evidence type="ECO:0000256" key="5">
    <source>
        <dbReference type="SAM" id="Phobius"/>
    </source>
</evidence>
<evidence type="ECO:0000313" key="7">
    <source>
        <dbReference type="EMBL" id="PPU95944.1"/>
    </source>
</evidence>
<protein>
    <recommendedName>
        <fullName evidence="6">TonB C-terminal domain-containing protein</fullName>
    </recommendedName>
</protein>
<dbReference type="GO" id="GO:0016020">
    <property type="term" value="C:membrane"/>
    <property type="evidence" value="ECO:0007669"/>
    <property type="project" value="UniProtKB-SubCell"/>
</dbReference>
<dbReference type="Pfam" id="PF03544">
    <property type="entry name" value="TonB_C"/>
    <property type="match status" value="1"/>
</dbReference>
<dbReference type="NCBIfam" id="TIGR01352">
    <property type="entry name" value="tonB_Cterm"/>
    <property type="match status" value="1"/>
</dbReference>
<name>A0A2S7ES40_9XANT</name>
<accession>A0A2S7ES40</accession>
<dbReference type="InterPro" id="IPR006260">
    <property type="entry name" value="TonB/TolA_C"/>
</dbReference>
<organism evidence="7 8">
    <name type="scientific">Xanthomonas hyacinthi</name>
    <dbReference type="NCBI Taxonomy" id="56455"/>
    <lineage>
        <taxon>Bacteria</taxon>
        <taxon>Pseudomonadati</taxon>
        <taxon>Pseudomonadota</taxon>
        <taxon>Gammaproteobacteria</taxon>
        <taxon>Lysobacterales</taxon>
        <taxon>Lysobacteraceae</taxon>
        <taxon>Xanthomonas</taxon>
    </lineage>
</organism>
<keyword evidence="2 5" id="KW-0812">Transmembrane</keyword>
<comment type="subcellular location">
    <subcellularLocation>
        <location evidence="1">Membrane</location>
        <topology evidence="1">Single-pass membrane protein</topology>
    </subcellularLocation>
</comment>
<comment type="caution">
    <text evidence="7">The sequence shown here is derived from an EMBL/GenBank/DDBJ whole genome shotgun (WGS) entry which is preliminary data.</text>
</comment>
<keyword evidence="4 5" id="KW-0472">Membrane</keyword>
<dbReference type="Gene3D" id="3.30.1150.10">
    <property type="match status" value="1"/>
</dbReference>
<dbReference type="PROSITE" id="PS52015">
    <property type="entry name" value="TONB_CTD"/>
    <property type="match status" value="1"/>
</dbReference>
<feature type="domain" description="TonB C-terminal" evidence="6">
    <location>
        <begin position="325"/>
        <end position="415"/>
    </location>
</feature>
<feature type="transmembrane region" description="Helical" evidence="5">
    <location>
        <begin position="60"/>
        <end position="79"/>
    </location>
</feature>
<dbReference type="AlphaFoldDB" id="A0A2S7ES40"/>
<dbReference type="EMBL" id="MDEG01000020">
    <property type="protein sequence ID" value="PPU95944.1"/>
    <property type="molecule type" value="Genomic_DNA"/>
</dbReference>
<evidence type="ECO:0000256" key="4">
    <source>
        <dbReference type="ARBA" id="ARBA00023136"/>
    </source>
</evidence>